<accession>A0ABQ8K4C9</accession>
<feature type="region of interest" description="Disordered" evidence="1">
    <location>
        <begin position="274"/>
        <end position="424"/>
    </location>
</feature>
<feature type="transmembrane region" description="Helical" evidence="2">
    <location>
        <begin position="450"/>
        <end position="467"/>
    </location>
</feature>
<protein>
    <submittedName>
        <fullName evidence="3">Uncharacterized protein</fullName>
    </submittedName>
</protein>
<comment type="caution">
    <text evidence="3">The sequence shown here is derived from an EMBL/GenBank/DDBJ whole genome shotgun (WGS) entry which is preliminary data.</text>
</comment>
<dbReference type="EMBL" id="JADCUA010000025">
    <property type="protein sequence ID" value="KAH9831556.1"/>
    <property type="molecule type" value="Genomic_DNA"/>
</dbReference>
<evidence type="ECO:0000313" key="3">
    <source>
        <dbReference type="EMBL" id="KAH9831556.1"/>
    </source>
</evidence>
<keyword evidence="2" id="KW-1133">Transmembrane helix</keyword>
<dbReference type="RefSeq" id="XP_047774670.1">
    <property type="nucleotide sequence ID" value="XM_047926257.1"/>
</dbReference>
<feature type="compositionally biased region" description="Low complexity" evidence="1">
    <location>
        <begin position="344"/>
        <end position="367"/>
    </location>
</feature>
<dbReference type="Proteomes" id="UP000814176">
    <property type="component" value="Unassembled WGS sequence"/>
</dbReference>
<gene>
    <name evidence="3" type="ORF">C8Q71DRAFT_824318</name>
</gene>
<reference evidence="3 4" key="1">
    <citation type="journal article" date="2021" name="Environ. Microbiol.">
        <title>Gene family expansions and transcriptome signatures uncover fungal adaptations to wood decay.</title>
        <authorList>
            <person name="Hage H."/>
            <person name="Miyauchi S."/>
            <person name="Viragh M."/>
            <person name="Drula E."/>
            <person name="Min B."/>
            <person name="Chaduli D."/>
            <person name="Navarro D."/>
            <person name="Favel A."/>
            <person name="Norest M."/>
            <person name="Lesage-Meessen L."/>
            <person name="Balint B."/>
            <person name="Merenyi Z."/>
            <person name="de Eugenio L."/>
            <person name="Morin E."/>
            <person name="Martinez A.T."/>
            <person name="Baldrian P."/>
            <person name="Stursova M."/>
            <person name="Martinez M.J."/>
            <person name="Novotny C."/>
            <person name="Magnuson J.K."/>
            <person name="Spatafora J.W."/>
            <person name="Maurice S."/>
            <person name="Pangilinan J."/>
            <person name="Andreopoulos W."/>
            <person name="LaButti K."/>
            <person name="Hundley H."/>
            <person name="Na H."/>
            <person name="Kuo A."/>
            <person name="Barry K."/>
            <person name="Lipzen A."/>
            <person name="Henrissat B."/>
            <person name="Riley R."/>
            <person name="Ahrendt S."/>
            <person name="Nagy L.G."/>
            <person name="Grigoriev I.V."/>
            <person name="Martin F."/>
            <person name="Rosso M.N."/>
        </authorList>
    </citation>
    <scope>NUCLEOTIDE SEQUENCE [LARGE SCALE GENOMIC DNA]</scope>
    <source>
        <strain evidence="3 4">CIRM-BRFM 1785</strain>
    </source>
</reference>
<organism evidence="3 4">
    <name type="scientific">Rhodofomes roseus</name>
    <dbReference type="NCBI Taxonomy" id="34475"/>
    <lineage>
        <taxon>Eukaryota</taxon>
        <taxon>Fungi</taxon>
        <taxon>Dikarya</taxon>
        <taxon>Basidiomycota</taxon>
        <taxon>Agaricomycotina</taxon>
        <taxon>Agaricomycetes</taxon>
        <taxon>Polyporales</taxon>
        <taxon>Rhodofomes</taxon>
    </lineage>
</organism>
<evidence type="ECO:0000256" key="2">
    <source>
        <dbReference type="SAM" id="Phobius"/>
    </source>
</evidence>
<name>A0ABQ8K4C9_9APHY</name>
<proteinExistence type="predicted"/>
<feature type="region of interest" description="Disordered" evidence="1">
    <location>
        <begin position="26"/>
        <end position="45"/>
    </location>
</feature>
<feature type="compositionally biased region" description="Basic residues" evidence="1">
    <location>
        <begin position="373"/>
        <end position="382"/>
    </location>
</feature>
<dbReference type="GeneID" id="72006989"/>
<keyword evidence="2" id="KW-0472">Membrane</keyword>
<keyword evidence="2" id="KW-0812">Transmembrane</keyword>
<keyword evidence="4" id="KW-1185">Reference proteome</keyword>
<feature type="compositionally biased region" description="Low complexity" evidence="1">
    <location>
        <begin position="297"/>
        <end position="329"/>
    </location>
</feature>
<evidence type="ECO:0000256" key="1">
    <source>
        <dbReference type="SAM" id="MobiDB-lite"/>
    </source>
</evidence>
<evidence type="ECO:0000313" key="4">
    <source>
        <dbReference type="Proteomes" id="UP000814176"/>
    </source>
</evidence>
<sequence length="526" mass="55891">MPSVTSTTEAAPASLNLKASTGNLSMSASVPSTPSSASPKASFSSSNSTLASLRGLYPRAARAFLQRNVALTHSLLTAAFALVEPPPYSYYADATSGRIADPLASQRRKWEVLRITFETTLYASPPQTEDPDELPPPLRANLLLSPEPFIATLHNRALQLFTPTTSSGAQMMKPSSTYLPAQVLVTLALASLKLGCTAVGRGMIEDWLARRPQCADAGKEDREGYSKVMELYCLHVLPRLEDWDYAEDFLQYERELAPETRKYMISSLQSLRAQAMSSQPPSTLKGVPSSASEPALSTSRSVSPARSDSSASSSSSGSTHTATPTTPRPGGKGKAMLHPISHMTSLPPSASSQSISSTTTSRTVTPSNAHATSPHRRSRSANRSKAANGSADVSLATPRAASPLPHTHAFPRPPRTAPLEAPAPQRAPSTLALIRTSCAALVRGMSRTKLAAYVLVFVLVPLLSFVLRVRRTRGRSAGAKGGTVEEVRRRLRSAGGGEGKGVVARAWEELVRALGDTVQMGGRGLV</sequence>